<keyword evidence="2" id="KW-0472">Membrane</keyword>
<gene>
    <name evidence="3" type="ORF">A2690_02695</name>
</gene>
<dbReference type="AlphaFoldDB" id="A0A1F7GBG4"/>
<feature type="transmembrane region" description="Helical" evidence="2">
    <location>
        <begin position="52"/>
        <end position="73"/>
    </location>
</feature>
<dbReference type="Proteomes" id="UP000178372">
    <property type="component" value="Unassembled WGS sequence"/>
</dbReference>
<proteinExistence type="predicted"/>
<evidence type="ECO:0000313" key="3">
    <source>
        <dbReference type="EMBL" id="OGK16271.1"/>
    </source>
</evidence>
<evidence type="ECO:0000313" key="4">
    <source>
        <dbReference type="Proteomes" id="UP000178372"/>
    </source>
</evidence>
<organism evidence="3 4">
    <name type="scientific">Candidatus Roizmanbacteria bacterium RIFCSPHIGHO2_01_FULL_39_12b</name>
    <dbReference type="NCBI Taxonomy" id="1802030"/>
    <lineage>
        <taxon>Bacteria</taxon>
        <taxon>Candidatus Roizmaniibacteriota</taxon>
    </lineage>
</organism>
<sequence>MNYTPLPPEALAEGSLPKSVTNDTPQEHQEAPMYASSTFGEASVGGGGNNKALLVGIVVVLMVAMGVLGFSIIKRQKTSAPVSEIVPSPTSEVRLIEEVTPIIVEAEGSESAILSPIPTKEVGSDLSPTLIPTTPLSVSPTTIVNQPELPRAGASLPLLVVSFLGLFILLIAFAL</sequence>
<name>A0A1F7GBG4_9BACT</name>
<accession>A0A1F7GBG4</accession>
<protein>
    <submittedName>
        <fullName evidence="3">Uncharacterized protein</fullName>
    </submittedName>
</protein>
<evidence type="ECO:0000256" key="1">
    <source>
        <dbReference type="SAM" id="MobiDB-lite"/>
    </source>
</evidence>
<keyword evidence="2" id="KW-1133">Transmembrane helix</keyword>
<feature type="region of interest" description="Disordered" evidence="1">
    <location>
        <begin position="1"/>
        <end position="32"/>
    </location>
</feature>
<comment type="caution">
    <text evidence="3">The sequence shown here is derived from an EMBL/GenBank/DDBJ whole genome shotgun (WGS) entry which is preliminary data.</text>
</comment>
<keyword evidence="2" id="KW-0812">Transmembrane</keyword>
<dbReference type="EMBL" id="MFZF01000018">
    <property type="protein sequence ID" value="OGK16271.1"/>
    <property type="molecule type" value="Genomic_DNA"/>
</dbReference>
<feature type="transmembrane region" description="Helical" evidence="2">
    <location>
        <begin position="156"/>
        <end position="174"/>
    </location>
</feature>
<evidence type="ECO:0000256" key="2">
    <source>
        <dbReference type="SAM" id="Phobius"/>
    </source>
</evidence>
<reference evidence="3 4" key="1">
    <citation type="journal article" date="2016" name="Nat. Commun.">
        <title>Thousands of microbial genomes shed light on interconnected biogeochemical processes in an aquifer system.</title>
        <authorList>
            <person name="Anantharaman K."/>
            <person name="Brown C.T."/>
            <person name="Hug L.A."/>
            <person name="Sharon I."/>
            <person name="Castelle C.J."/>
            <person name="Probst A.J."/>
            <person name="Thomas B.C."/>
            <person name="Singh A."/>
            <person name="Wilkins M.J."/>
            <person name="Karaoz U."/>
            <person name="Brodie E.L."/>
            <person name="Williams K.H."/>
            <person name="Hubbard S.S."/>
            <person name="Banfield J.F."/>
        </authorList>
    </citation>
    <scope>NUCLEOTIDE SEQUENCE [LARGE SCALE GENOMIC DNA]</scope>
</reference>